<feature type="compositionally biased region" description="Low complexity" evidence="1">
    <location>
        <begin position="104"/>
        <end position="115"/>
    </location>
</feature>
<feature type="region of interest" description="Disordered" evidence="1">
    <location>
        <begin position="310"/>
        <end position="394"/>
    </location>
</feature>
<sequence>MPIRDELTGQWTRRDVRAAGNPSQPAANVDNRTGAAASGPSGSPPVAVDPRASNPGGPPVAVGPRVPNPGGNDVAPVAVGPGVPNPGDVPVAVEPRASNPGLESVGVQSGASAGGRMPHGGVRDIERTDISTIASQSPSPFIIGGFGGQSSDGTESWSKVPRRRHSASPVLSHRVSISNENSFALLTNLEDTSLVTKDDDVDTTTSSSPAAPGVPQTPRKSEDKRRVSYTSRGSDTESEDSPETPTPVDKGKGVERPGEASHSGSGGGHEVPPHTDSESAPEYIRYMGIDEEELDINAQKAALNSLHPVYGLRNGQSSASETSGGSSKEPIEDIIARASKSANDFRDGKNREVREAKRERDTANQARVEAERVRREAERSKEEAERARAEAERARLDAERRLEDLTRRMSQAHIPLRTAWTK</sequence>
<gene>
    <name evidence="2" type="ORF">PUNSTDRAFT_138452</name>
</gene>
<feature type="compositionally biased region" description="Low complexity" evidence="1">
    <location>
        <begin position="59"/>
        <end position="93"/>
    </location>
</feature>
<feature type="compositionally biased region" description="Low complexity" evidence="1">
    <location>
        <begin position="34"/>
        <end position="45"/>
    </location>
</feature>
<dbReference type="AlphaFoldDB" id="R7S1X3"/>
<organism evidence="2 3">
    <name type="scientific">Punctularia strigosozonata (strain HHB-11173)</name>
    <name type="common">White-rot fungus</name>
    <dbReference type="NCBI Taxonomy" id="741275"/>
    <lineage>
        <taxon>Eukaryota</taxon>
        <taxon>Fungi</taxon>
        <taxon>Dikarya</taxon>
        <taxon>Basidiomycota</taxon>
        <taxon>Agaricomycotina</taxon>
        <taxon>Agaricomycetes</taxon>
        <taxon>Corticiales</taxon>
        <taxon>Punctulariaceae</taxon>
        <taxon>Punctularia</taxon>
    </lineage>
</organism>
<accession>R7S1X3</accession>
<dbReference type="Proteomes" id="UP000054196">
    <property type="component" value="Unassembled WGS sequence"/>
</dbReference>
<dbReference type="RefSeq" id="XP_007388205.1">
    <property type="nucleotide sequence ID" value="XM_007388143.1"/>
</dbReference>
<feature type="region of interest" description="Disordered" evidence="1">
    <location>
        <begin position="196"/>
        <end position="286"/>
    </location>
</feature>
<dbReference type="KEGG" id="psq:PUNSTDRAFT_138452"/>
<evidence type="ECO:0000313" key="2">
    <source>
        <dbReference type="EMBL" id="EIN04410.1"/>
    </source>
</evidence>
<feature type="compositionally biased region" description="Polar residues" evidence="1">
    <location>
        <begin position="130"/>
        <end position="139"/>
    </location>
</feature>
<evidence type="ECO:0000313" key="3">
    <source>
        <dbReference type="Proteomes" id="UP000054196"/>
    </source>
</evidence>
<name>R7S1X3_PUNST</name>
<dbReference type="GeneID" id="18880089"/>
<reference evidence="3" key="1">
    <citation type="journal article" date="2012" name="Science">
        <title>The Paleozoic origin of enzymatic lignin decomposition reconstructed from 31 fungal genomes.</title>
        <authorList>
            <person name="Floudas D."/>
            <person name="Binder M."/>
            <person name="Riley R."/>
            <person name="Barry K."/>
            <person name="Blanchette R.A."/>
            <person name="Henrissat B."/>
            <person name="Martinez A.T."/>
            <person name="Otillar R."/>
            <person name="Spatafora J.W."/>
            <person name="Yadav J.S."/>
            <person name="Aerts A."/>
            <person name="Benoit I."/>
            <person name="Boyd A."/>
            <person name="Carlson A."/>
            <person name="Copeland A."/>
            <person name="Coutinho P.M."/>
            <person name="de Vries R.P."/>
            <person name="Ferreira P."/>
            <person name="Findley K."/>
            <person name="Foster B."/>
            <person name="Gaskell J."/>
            <person name="Glotzer D."/>
            <person name="Gorecki P."/>
            <person name="Heitman J."/>
            <person name="Hesse C."/>
            <person name="Hori C."/>
            <person name="Igarashi K."/>
            <person name="Jurgens J.A."/>
            <person name="Kallen N."/>
            <person name="Kersten P."/>
            <person name="Kohler A."/>
            <person name="Kuees U."/>
            <person name="Kumar T.K.A."/>
            <person name="Kuo A."/>
            <person name="LaButti K."/>
            <person name="Larrondo L.F."/>
            <person name="Lindquist E."/>
            <person name="Ling A."/>
            <person name="Lombard V."/>
            <person name="Lucas S."/>
            <person name="Lundell T."/>
            <person name="Martin R."/>
            <person name="McLaughlin D.J."/>
            <person name="Morgenstern I."/>
            <person name="Morin E."/>
            <person name="Murat C."/>
            <person name="Nagy L.G."/>
            <person name="Nolan M."/>
            <person name="Ohm R.A."/>
            <person name="Patyshakuliyeva A."/>
            <person name="Rokas A."/>
            <person name="Ruiz-Duenas F.J."/>
            <person name="Sabat G."/>
            <person name="Salamov A."/>
            <person name="Samejima M."/>
            <person name="Schmutz J."/>
            <person name="Slot J.C."/>
            <person name="St John F."/>
            <person name="Stenlid J."/>
            <person name="Sun H."/>
            <person name="Sun S."/>
            <person name="Syed K."/>
            <person name="Tsang A."/>
            <person name="Wiebenga A."/>
            <person name="Young D."/>
            <person name="Pisabarro A."/>
            <person name="Eastwood D.C."/>
            <person name="Martin F."/>
            <person name="Cullen D."/>
            <person name="Grigoriev I.V."/>
            <person name="Hibbett D.S."/>
        </authorList>
    </citation>
    <scope>NUCLEOTIDE SEQUENCE [LARGE SCALE GENOMIC DNA]</scope>
    <source>
        <strain evidence="3">HHB-11173 SS5</strain>
    </source>
</reference>
<dbReference type="HOGENOM" id="CLU_650768_0_0_1"/>
<evidence type="ECO:0000256" key="1">
    <source>
        <dbReference type="SAM" id="MobiDB-lite"/>
    </source>
</evidence>
<feature type="compositionally biased region" description="Basic and acidic residues" evidence="1">
    <location>
        <begin position="1"/>
        <end position="17"/>
    </location>
</feature>
<dbReference type="EMBL" id="JH687554">
    <property type="protein sequence ID" value="EIN04410.1"/>
    <property type="molecule type" value="Genomic_DNA"/>
</dbReference>
<feature type="compositionally biased region" description="Basic and acidic residues" evidence="1">
    <location>
        <begin position="249"/>
        <end position="259"/>
    </location>
</feature>
<feature type="region of interest" description="Disordered" evidence="1">
    <location>
        <begin position="1"/>
        <end position="180"/>
    </location>
</feature>
<proteinExistence type="predicted"/>
<keyword evidence="3" id="KW-1185">Reference proteome</keyword>
<feature type="compositionally biased region" description="Basic and acidic residues" evidence="1">
    <location>
        <begin position="343"/>
        <end position="394"/>
    </location>
</feature>
<protein>
    <submittedName>
        <fullName evidence="2">Uncharacterized protein</fullName>
    </submittedName>
</protein>
<feature type="compositionally biased region" description="Low complexity" evidence="1">
    <location>
        <begin position="315"/>
        <end position="327"/>
    </location>
</feature>